<dbReference type="Proteomes" id="UP000815325">
    <property type="component" value="Unassembled WGS sequence"/>
</dbReference>
<comment type="pathway">
    <text evidence="3 10">Protein modification; protein glycosylation.</text>
</comment>
<evidence type="ECO:0000313" key="11">
    <source>
        <dbReference type="EMBL" id="KAF5826147.1"/>
    </source>
</evidence>
<sequence length="146" mass="15993">MGCTRACLAALLVLAAAQVASAEVKLQSVTRKINLNSQFAKVSETIKVKNTGNDAVSSLILCQARRDAVLAFQQVSQQVKEQKETLKVTMPSPKVKSFSQTPSPVTKMEGNKYKYGKYDLVKRGGGAEMRLHYENNKPFKKVWGGG</sequence>
<name>A0ABQ7FUS6_DUNSA</name>
<evidence type="ECO:0000256" key="3">
    <source>
        <dbReference type="ARBA" id="ARBA00004922"/>
    </source>
</evidence>
<evidence type="ECO:0000313" key="12">
    <source>
        <dbReference type="Proteomes" id="UP000815325"/>
    </source>
</evidence>
<comment type="subunit">
    <text evidence="10">Component of the oligosaccharyltransferase (OST) complex.</text>
</comment>
<keyword evidence="7 10" id="KW-0256">Endoplasmic reticulum</keyword>
<keyword evidence="8" id="KW-1133">Transmembrane helix</keyword>
<feature type="chain" id="PRO_5045003338" description="Dolichyl-diphosphooligosaccharide--protein glycosyltransferase subunit 1" evidence="10">
    <location>
        <begin position="23"/>
        <end position="146"/>
    </location>
</feature>
<evidence type="ECO:0000256" key="4">
    <source>
        <dbReference type="ARBA" id="ARBA00008905"/>
    </source>
</evidence>
<protein>
    <recommendedName>
        <fullName evidence="10">Dolichyl-diphosphooligosaccharide--protein glycosyltransferase subunit 1</fullName>
    </recommendedName>
</protein>
<dbReference type="PANTHER" id="PTHR21049">
    <property type="entry name" value="RIBOPHORIN I"/>
    <property type="match status" value="1"/>
</dbReference>
<comment type="subcellular location">
    <subcellularLocation>
        <location evidence="2 10">Endoplasmic reticulum membrane</location>
        <topology evidence="2 10">Single-pass type I membrane protein</topology>
    </subcellularLocation>
</comment>
<dbReference type="Pfam" id="PF04597">
    <property type="entry name" value="Ribophorin_I"/>
    <property type="match status" value="1"/>
</dbReference>
<evidence type="ECO:0000256" key="2">
    <source>
        <dbReference type="ARBA" id="ARBA00004115"/>
    </source>
</evidence>
<comment type="caution">
    <text evidence="11">The sequence shown here is derived from an EMBL/GenBank/DDBJ whole genome shotgun (WGS) entry which is preliminary data.</text>
</comment>
<keyword evidence="6 10" id="KW-0732">Signal</keyword>
<feature type="signal peptide" evidence="10">
    <location>
        <begin position="1"/>
        <end position="22"/>
    </location>
</feature>
<proteinExistence type="inferred from homology"/>
<organism evidence="11 12">
    <name type="scientific">Dunaliella salina</name>
    <name type="common">Green alga</name>
    <name type="synonym">Protococcus salinus</name>
    <dbReference type="NCBI Taxonomy" id="3046"/>
    <lineage>
        <taxon>Eukaryota</taxon>
        <taxon>Viridiplantae</taxon>
        <taxon>Chlorophyta</taxon>
        <taxon>core chlorophytes</taxon>
        <taxon>Chlorophyceae</taxon>
        <taxon>CS clade</taxon>
        <taxon>Chlamydomonadales</taxon>
        <taxon>Dunaliellaceae</taxon>
        <taxon>Dunaliella</taxon>
    </lineage>
</organism>
<evidence type="ECO:0000256" key="1">
    <source>
        <dbReference type="ARBA" id="ARBA00002791"/>
    </source>
</evidence>
<evidence type="ECO:0000256" key="10">
    <source>
        <dbReference type="RuleBase" id="RU361143"/>
    </source>
</evidence>
<evidence type="ECO:0000256" key="6">
    <source>
        <dbReference type="ARBA" id="ARBA00022729"/>
    </source>
</evidence>
<keyword evidence="5" id="KW-0812">Transmembrane</keyword>
<evidence type="ECO:0000256" key="5">
    <source>
        <dbReference type="ARBA" id="ARBA00022692"/>
    </source>
</evidence>
<comment type="function">
    <text evidence="1 10">Subunit of the oligosaccharyl transferase (OST) complex that catalyzes the initial transfer of a defined glycan (Glc(3)Man(9)GlcNAc(2) in eukaryotes) from the lipid carrier dolichol-pyrophosphate to an asparagine residue within an Asn-X-Ser/Thr consensus motif in nascent polypeptide chains, the first step in protein N-glycosylation. N-glycosylation occurs cotranslationally and the complex associates with the Sec61 complex at the channel-forming translocon complex that mediates protein translocation across the endoplasmic reticulum (ER). All subunits are required for a maximal enzyme activity.</text>
</comment>
<dbReference type="InterPro" id="IPR007676">
    <property type="entry name" value="Ribophorin_I"/>
</dbReference>
<comment type="similarity">
    <text evidence="4 10">Belongs to the OST1 family.</text>
</comment>
<keyword evidence="9" id="KW-0472">Membrane</keyword>
<dbReference type="PANTHER" id="PTHR21049:SF0">
    <property type="entry name" value="DOLICHYL-DIPHOSPHOOLIGOSACCHARIDE--PROTEIN GLYCOSYLTRANSFERASE SUBUNIT 1"/>
    <property type="match status" value="1"/>
</dbReference>
<reference evidence="11" key="1">
    <citation type="submission" date="2017-08" db="EMBL/GenBank/DDBJ databases">
        <authorList>
            <person name="Polle J.E."/>
            <person name="Barry K."/>
            <person name="Cushman J."/>
            <person name="Schmutz J."/>
            <person name="Tran D."/>
            <person name="Hathwaick L.T."/>
            <person name="Yim W.C."/>
            <person name="Jenkins J."/>
            <person name="Mckie-Krisberg Z.M."/>
            <person name="Prochnik S."/>
            <person name="Lindquist E."/>
            <person name="Dockter R.B."/>
            <person name="Adam C."/>
            <person name="Molina H."/>
            <person name="Bunkerborg J."/>
            <person name="Jin E."/>
            <person name="Buchheim M."/>
            <person name="Magnuson J."/>
        </authorList>
    </citation>
    <scope>NUCLEOTIDE SEQUENCE</scope>
    <source>
        <strain evidence="11">CCAP 19/18</strain>
    </source>
</reference>
<dbReference type="EMBL" id="MU071291">
    <property type="protein sequence ID" value="KAF5826147.1"/>
    <property type="molecule type" value="Genomic_DNA"/>
</dbReference>
<evidence type="ECO:0000256" key="7">
    <source>
        <dbReference type="ARBA" id="ARBA00022824"/>
    </source>
</evidence>
<accession>A0ABQ7FUS6</accession>
<evidence type="ECO:0000256" key="9">
    <source>
        <dbReference type="ARBA" id="ARBA00023136"/>
    </source>
</evidence>
<keyword evidence="12" id="KW-1185">Reference proteome</keyword>
<evidence type="ECO:0000256" key="8">
    <source>
        <dbReference type="ARBA" id="ARBA00022989"/>
    </source>
</evidence>
<gene>
    <name evidence="11" type="ORF">DUNSADRAFT_4548</name>
</gene>